<evidence type="ECO:0000313" key="2">
    <source>
        <dbReference type="Proteomes" id="UP000323917"/>
    </source>
</evidence>
<dbReference type="KEGG" id="bgok:Pr1d_24390"/>
<dbReference type="OrthoDB" id="285633at2"/>
<organism evidence="1 2">
    <name type="scientific">Bythopirellula goksoeyrii</name>
    <dbReference type="NCBI Taxonomy" id="1400387"/>
    <lineage>
        <taxon>Bacteria</taxon>
        <taxon>Pseudomonadati</taxon>
        <taxon>Planctomycetota</taxon>
        <taxon>Planctomycetia</taxon>
        <taxon>Pirellulales</taxon>
        <taxon>Lacipirellulaceae</taxon>
        <taxon>Bythopirellula</taxon>
    </lineage>
</organism>
<protein>
    <recommendedName>
        <fullName evidence="3">Carboxypeptidase regulatory-like domain-containing protein</fullName>
    </recommendedName>
</protein>
<dbReference type="PROSITE" id="PS51257">
    <property type="entry name" value="PROKAR_LIPOPROTEIN"/>
    <property type="match status" value="1"/>
</dbReference>
<sequence>MKQQFDLRVRDRCVFVLGALLPSIALMGCDRSVENRVIAHGAVTYQGSPIKDGTITFIPIENSINKTLAAEIVNGEYSISSDSPNVGGQYRVEIQAYKSTGVEVPNLLSPDRKEGSRGTMQQKEPFLPAKFNSNSELVANISPENTTLDFSL</sequence>
<dbReference type="RefSeq" id="WP_148073696.1">
    <property type="nucleotide sequence ID" value="NZ_CP042913.1"/>
</dbReference>
<gene>
    <name evidence="1" type="ORF">Pr1d_24390</name>
</gene>
<dbReference type="Proteomes" id="UP000323917">
    <property type="component" value="Chromosome"/>
</dbReference>
<evidence type="ECO:0008006" key="3">
    <source>
        <dbReference type="Google" id="ProtNLM"/>
    </source>
</evidence>
<name>A0A5B9Q871_9BACT</name>
<keyword evidence="2" id="KW-1185">Reference proteome</keyword>
<accession>A0A5B9Q871</accession>
<reference evidence="1 2" key="1">
    <citation type="submission" date="2019-08" db="EMBL/GenBank/DDBJ databases">
        <title>Deep-cultivation of Planctomycetes and their phenomic and genomic characterization uncovers novel biology.</title>
        <authorList>
            <person name="Wiegand S."/>
            <person name="Jogler M."/>
            <person name="Boedeker C."/>
            <person name="Pinto D."/>
            <person name="Vollmers J."/>
            <person name="Rivas-Marin E."/>
            <person name="Kohn T."/>
            <person name="Peeters S.H."/>
            <person name="Heuer A."/>
            <person name="Rast P."/>
            <person name="Oberbeckmann S."/>
            <person name="Bunk B."/>
            <person name="Jeske O."/>
            <person name="Meyerdierks A."/>
            <person name="Storesund J.E."/>
            <person name="Kallscheuer N."/>
            <person name="Luecker S."/>
            <person name="Lage O.M."/>
            <person name="Pohl T."/>
            <person name="Merkel B.J."/>
            <person name="Hornburger P."/>
            <person name="Mueller R.-W."/>
            <person name="Bruemmer F."/>
            <person name="Labrenz M."/>
            <person name="Spormann A.M."/>
            <person name="Op den Camp H."/>
            <person name="Overmann J."/>
            <person name="Amann R."/>
            <person name="Jetten M.S.M."/>
            <person name="Mascher T."/>
            <person name="Medema M.H."/>
            <person name="Devos D.P."/>
            <person name="Kaster A.-K."/>
            <person name="Ovreas L."/>
            <person name="Rohde M."/>
            <person name="Galperin M.Y."/>
            <person name="Jogler C."/>
        </authorList>
    </citation>
    <scope>NUCLEOTIDE SEQUENCE [LARGE SCALE GENOMIC DNA]</scope>
    <source>
        <strain evidence="1 2">Pr1d</strain>
    </source>
</reference>
<dbReference type="EMBL" id="CP042913">
    <property type="protein sequence ID" value="QEG35148.1"/>
    <property type="molecule type" value="Genomic_DNA"/>
</dbReference>
<dbReference type="AlphaFoldDB" id="A0A5B9Q871"/>
<proteinExistence type="predicted"/>
<evidence type="ECO:0000313" key="1">
    <source>
        <dbReference type="EMBL" id="QEG35148.1"/>
    </source>
</evidence>